<proteinExistence type="predicted"/>
<dbReference type="GO" id="GO:0017004">
    <property type="term" value="P:cytochrome complex assembly"/>
    <property type="evidence" value="ECO:0007669"/>
    <property type="project" value="InterPro"/>
</dbReference>
<evidence type="ECO:0000259" key="2">
    <source>
        <dbReference type="Pfam" id="PF01578"/>
    </source>
</evidence>
<reference evidence="3 4" key="1">
    <citation type="submission" date="2019-10" db="EMBL/GenBank/DDBJ databases">
        <title>Glaciimonas soli sp. nov., a psychrophilic bacterium isolated from the forest soil of a high elevation mountain in Taiwan.</title>
        <authorList>
            <person name="Wang L.-T."/>
            <person name="Shieh W.Y."/>
        </authorList>
    </citation>
    <scope>NUCLEOTIDE SEQUENCE [LARGE SCALE GENOMIC DNA]</scope>
    <source>
        <strain evidence="3 4">GS1</strain>
    </source>
</reference>
<dbReference type="InterPro" id="IPR052372">
    <property type="entry name" value="YpjD/HemX"/>
</dbReference>
<feature type="transmembrane region" description="Helical" evidence="1">
    <location>
        <begin position="54"/>
        <end position="73"/>
    </location>
</feature>
<feature type="transmembrane region" description="Helical" evidence="1">
    <location>
        <begin position="115"/>
        <end position="141"/>
    </location>
</feature>
<dbReference type="EMBL" id="WINI01000008">
    <property type="protein sequence ID" value="MQR02193.1"/>
    <property type="molecule type" value="Genomic_DNA"/>
</dbReference>
<name>A0A843YWV0_9BURK</name>
<keyword evidence="4" id="KW-1185">Reference proteome</keyword>
<evidence type="ECO:0000313" key="3">
    <source>
        <dbReference type="EMBL" id="MQR02193.1"/>
    </source>
</evidence>
<protein>
    <submittedName>
        <fullName evidence="3">Inner membrane protein YpjD</fullName>
    </submittedName>
</protein>
<dbReference type="OrthoDB" id="9780793at2"/>
<comment type="caution">
    <text evidence="3">The sequence shown here is derived from an EMBL/GenBank/DDBJ whole genome shotgun (WGS) entry which is preliminary data.</text>
</comment>
<keyword evidence="1" id="KW-1133">Transmembrane helix</keyword>
<feature type="transmembrane region" description="Helical" evidence="1">
    <location>
        <begin position="6"/>
        <end position="22"/>
    </location>
</feature>
<feature type="domain" description="Cytochrome c assembly protein" evidence="2">
    <location>
        <begin position="59"/>
        <end position="269"/>
    </location>
</feature>
<sequence>MQTYFFILAALLYLGCVFLPANNRKTIAVVVAIAWLLHGGSLWADVIGPGELRVGFSMMLSATLWVSVAAYWLENRNYTLDGLRVLVLPIAAVTVILPLLFPGNMVPLDGKSPVFLWHIVISILAYSTLTIAAFHAVLMVLQESHLHGKSYSRQHNQGAKASWLAATLNRLPALLTMEKLLFRLIAFGFFLLTLTVLSGVVFSEELFGKAFKWDHKTIFTMLSWALFGLLLAGRKWQGWRGRTALSFTLIGFAVLLLAYVGSRFVLEVILHRVIA</sequence>
<feature type="transmembrane region" description="Helical" evidence="1">
    <location>
        <begin position="215"/>
        <end position="232"/>
    </location>
</feature>
<dbReference type="GO" id="GO:0020037">
    <property type="term" value="F:heme binding"/>
    <property type="evidence" value="ECO:0007669"/>
    <property type="project" value="InterPro"/>
</dbReference>
<evidence type="ECO:0000313" key="4">
    <source>
        <dbReference type="Proteomes" id="UP000451565"/>
    </source>
</evidence>
<dbReference type="PANTHER" id="PTHR38034">
    <property type="entry name" value="INNER MEMBRANE PROTEIN YPJD"/>
    <property type="match status" value="1"/>
</dbReference>
<organism evidence="3 4">
    <name type="scientific">Glaciimonas soli</name>
    <dbReference type="NCBI Taxonomy" id="2590999"/>
    <lineage>
        <taxon>Bacteria</taxon>
        <taxon>Pseudomonadati</taxon>
        <taxon>Pseudomonadota</taxon>
        <taxon>Betaproteobacteria</taxon>
        <taxon>Burkholderiales</taxon>
        <taxon>Oxalobacteraceae</taxon>
        <taxon>Glaciimonas</taxon>
    </lineage>
</organism>
<feature type="transmembrane region" description="Helical" evidence="1">
    <location>
        <begin position="29"/>
        <end position="48"/>
    </location>
</feature>
<dbReference type="RefSeq" id="WP_153235807.1">
    <property type="nucleotide sequence ID" value="NZ_WINI01000008.1"/>
</dbReference>
<dbReference type="AlphaFoldDB" id="A0A843YWV0"/>
<dbReference type="PANTHER" id="PTHR38034:SF1">
    <property type="entry name" value="INNER MEMBRANE PROTEIN YPJD"/>
    <property type="match status" value="1"/>
</dbReference>
<dbReference type="Proteomes" id="UP000451565">
    <property type="component" value="Unassembled WGS sequence"/>
</dbReference>
<dbReference type="Pfam" id="PF01578">
    <property type="entry name" value="Cytochrom_C_asm"/>
    <property type="match status" value="1"/>
</dbReference>
<keyword evidence="1" id="KW-0812">Transmembrane</keyword>
<feature type="transmembrane region" description="Helical" evidence="1">
    <location>
        <begin position="85"/>
        <end position="103"/>
    </location>
</feature>
<feature type="transmembrane region" description="Helical" evidence="1">
    <location>
        <begin position="180"/>
        <end position="203"/>
    </location>
</feature>
<keyword evidence="1" id="KW-0472">Membrane</keyword>
<dbReference type="InterPro" id="IPR002541">
    <property type="entry name" value="Cyt_c_assembly"/>
</dbReference>
<evidence type="ECO:0000256" key="1">
    <source>
        <dbReference type="SAM" id="Phobius"/>
    </source>
</evidence>
<gene>
    <name evidence="3" type="ORF">GEV47_16065</name>
</gene>
<feature type="transmembrane region" description="Helical" evidence="1">
    <location>
        <begin position="244"/>
        <end position="266"/>
    </location>
</feature>
<accession>A0A843YWV0</accession>